<reference evidence="3 4" key="1">
    <citation type="submission" date="2021-06" db="EMBL/GenBank/DDBJ databases">
        <authorList>
            <person name="Kallberg Y."/>
            <person name="Tangrot J."/>
            <person name="Rosling A."/>
        </authorList>
    </citation>
    <scope>NUCLEOTIDE SEQUENCE [LARGE SCALE GENOMIC DNA]</scope>
    <source>
        <strain evidence="3 4">120-4 pot B 10/14</strain>
    </source>
</reference>
<dbReference type="EMBL" id="CAJVQB010011512">
    <property type="protein sequence ID" value="CAG8748318.1"/>
    <property type="molecule type" value="Genomic_DNA"/>
</dbReference>
<protein>
    <submittedName>
        <fullName evidence="3">23345_t:CDS:1</fullName>
    </submittedName>
</protein>
<evidence type="ECO:0000313" key="4">
    <source>
        <dbReference type="Proteomes" id="UP000789901"/>
    </source>
</evidence>
<comment type="caution">
    <text evidence="3">The sequence shown here is derived from an EMBL/GenBank/DDBJ whole genome shotgun (WGS) entry which is preliminary data.</text>
</comment>
<evidence type="ECO:0000313" key="3">
    <source>
        <dbReference type="EMBL" id="CAG8748318.1"/>
    </source>
</evidence>
<keyword evidence="1" id="KW-0175">Coiled coil</keyword>
<feature type="coiled-coil region" evidence="1">
    <location>
        <begin position="425"/>
        <end position="452"/>
    </location>
</feature>
<feature type="region of interest" description="Disordered" evidence="2">
    <location>
        <begin position="145"/>
        <end position="218"/>
    </location>
</feature>
<evidence type="ECO:0000256" key="2">
    <source>
        <dbReference type="SAM" id="MobiDB-lite"/>
    </source>
</evidence>
<proteinExistence type="predicted"/>
<organism evidence="3 4">
    <name type="scientific">Gigaspora margarita</name>
    <dbReference type="NCBI Taxonomy" id="4874"/>
    <lineage>
        <taxon>Eukaryota</taxon>
        <taxon>Fungi</taxon>
        <taxon>Fungi incertae sedis</taxon>
        <taxon>Mucoromycota</taxon>
        <taxon>Glomeromycotina</taxon>
        <taxon>Glomeromycetes</taxon>
        <taxon>Diversisporales</taxon>
        <taxon>Gigasporaceae</taxon>
        <taxon>Gigaspora</taxon>
    </lineage>
</organism>
<sequence>MANVWHEYFDKNDVETWSIFHFRQNWEYIYKGKPKQLSYCKATDALVKSLCAIINKSLDAKKIKKANSLLTTLQNKQAVANVKRMLHRRMNDKNIDSGNYLQFSSCADIQIGSISTAGPVNKQKREKKSSISKKDNDLVKKVKITGGEENAEDNDSDDPFISNTRVEESTSSRLYSKDSSSSSSSQRISAGSRGDVNNPGYDRPCTPPHQIHSISRNQDLLRRLREEKLRAKSKIEPICSNIIDTTNKHLMERLQLNCDYHLEPIINDTTKYIDELIESSDTRSDLRQKLQVPFVPLGETYSFDKHYEISWAHRFADKLLSLFEAPRNPLLDRNSEGWINCHLLAPLIDDCFLTCEEIQIHRCEEMSLASIMRKNISREESEKKQPGHKIDIIFRIDDMEYFSAETFTEEDPHNSKPIYYKYKLFREMKDQLDRLLKKLKFTKETIKNAKSIVLHGMSHRGFNGSMYAMYYDVDLEYYFVFELCQYRIGTTMRSVTESLVALKDVLQLKNDIIRVLDVVKEIKKTAIRTNSNELFTIENLPETTSTPKK</sequence>
<feature type="compositionally biased region" description="Low complexity" evidence="2">
    <location>
        <begin position="171"/>
        <end position="193"/>
    </location>
</feature>
<dbReference type="Proteomes" id="UP000789901">
    <property type="component" value="Unassembled WGS sequence"/>
</dbReference>
<accession>A0ABN7V9Q7</accession>
<feature type="compositionally biased region" description="Acidic residues" evidence="2">
    <location>
        <begin position="149"/>
        <end position="158"/>
    </location>
</feature>
<gene>
    <name evidence="3" type="ORF">GMARGA_LOCUS16109</name>
</gene>
<name>A0ABN7V9Q7_GIGMA</name>
<keyword evidence="4" id="KW-1185">Reference proteome</keyword>
<evidence type="ECO:0000256" key="1">
    <source>
        <dbReference type="SAM" id="Coils"/>
    </source>
</evidence>